<dbReference type="EMBL" id="PYSW02000001">
    <property type="protein sequence ID" value="KAG2394187.1"/>
    <property type="molecule type" value="Genomic_DNA"/>
</dbReference>
<dbReference type="AlphaFoldDB" id="A0AA88H8W5"/>
<sequence length="356" mass="41696">MNLSETTSQFENFFFIKGQRYRVKTIISQHDDGKKMILSQEIEPIDVSTFDNNDGSKKRKRNHHLNDRNDDKLVKLYHEPNFVPMEQQLVGQKELIWEIIQFLEVPFVVLVMRSVCSTWNVWISNDFNLNWKNKFHELLFENTNLQDISSTLSKKFLIPLCIISNVKEKDKIFKKRELTSYETSGYKFSSNYHDKLRKRMSPFLFVTQCKKGSKDEVSVFKGTVFAANVKGDGSIFEFNLRSSRVAYIQDRLEIIVREVGACGMTQFTELCSSHCFLETRERECNIQLEKLKTILDRLGISETSMNSDNDEEKVNKTKTNNSIDWLFFLTMDQFVHRKSGLGAKNIKLGRFFFNSK</sequence>
<proteinExistence type="predicted"/>
<gene>
    <name evidence="1" type="ORF">C9374_003951</name>
</gene>
<evidence type="ECO:0000313" key="1">
    <source>
        <dbReference type="EMBL" id="KAG2394187.1"/>
    </source>
</evidence>
<dbReference type="RefSeq" id="XP_044556081.1">
    <property type="nucleotide sequence ID" value="XM_044693536.1"/>
</dbReference>
<dbReference type="Proteomes" id="UP000816034">
    <property type="component" value="Unassembled WGS sequence"/>
</dbReference>
<dbReference type="GeneID" id="68096406"/>
<accession>A0AA88H8W5</accession>
<reference evidence="1 2" key="1">
    <citation type="journal article" date="2018" name="BMC Genomics">
        <title>The genome of Naegleria lovaniensis, the basis for a comparative approach to unravel pathogenicity factors of the human pathogenic amoeba N. fowleri.</title>
        <authorList>
            <person name="Liechti N."/>
            <person name="Schurch N."/>
            <person name="Bruggmann R."/>
            <person name="Wittwer M."/>
        </authorList>
    </citation>
    <scope>NUCLEOTIDE SEQUENCE [LARGE SCALE GENOMIC DNA]</scope>
    <source>
        <strain evidence="1 2">ATCC 30569</strain>
    </source>
</reference>
<evidence type="ECO:0008006" key="3">
    <source>
        <dbReference type="Google" id="ProtNLM"/>
    </source>
</evidence>
<protein>
    <recommendedName>
        <fullName evidence="3">F-box domain-containing protein</fullName>
    </recommendedName>
</protein>
<keyword evidence="2" id="KW-1185">Reference proteome</keyword>
<comment type="caution">
    <text evidence="1">The sequence shown here is derived from an EMBL/GenBank/DDBJ whole genome shotgun (WGS) entry which is preliminary data.</text>
</comment>
<evidence type="ECO:0000313" key="2">
    <source>
        <dbReference type="Proteomes" id="UP000816034"/>
    </source>
</evidence>
<name>A0AA88H8W5_NAELO</name>
<organism evidence="1 2">
    <name type="scientific">Naegleria lovaniensis</name>
    <name type="common">Amoeba</name>
    <dbReference type="NCBI Taxonomy" id="51637"/>
    <lineage>
        <taxon>Eukaryota</taxon>
        <taxon>Discoba</taxon>
        <taxon>Heterolobosea</taxon>
        <taxon>Tetramitia</taxon>
        <taxon>Eutetramitia</taxon>
        <taxon>Vahlkampfiidae</taxon>
        <taxon>Naegleria</taxon>
    </lineage>
</organism>